<protein>
    <recommendedName>
        <fullName evidence="4">Glycine-rich protein</fullName>
    </recommendedName>
</protein>
<dbReference type="AlphaFoldDB" id="A0A8S0T6V7"/>
<evidence type="ECO:0000313" key="2">
    <source>
        <dbReference type="EMBL" id="CAA2999949.1"/>
    </source>
</evidence>
<feature type="chain" id="PRO_5035747743" description="Glycine-rich protein" evidence="1">
    <location>
        <begin position="27"/>
        <end position="115"/>
    </location>
</feature>
<dbReference type="PANTHER" id="PTHR37389">
    <property type="entry name" value="NODULIN-24"/>
    <property type="match status" value="1"/>
</dbReference>
<feature type="signal peptide" evidence="1">
    <location>
        <begin position="1"/>
        <end position="26"/>
    </location>
</feature>
<accession>A0A8S0T6V7</accession>
<evidence type="ECO:0000313" key="3">
    <source>
        <dbReference type="Proteomes" id="UP000594638"/>
    </source>
</evidence>
<evidence type="ECO:0008006" key="4">
    <source>
        <dbReference type="Google" id="ProtNLM"/>
    </source>
</evidence>
<name>A0A8S0T6V7_OLEEU</name>
<dbReference type="InterPro" id="IPR010800">
    <property type="entry name" value="GRP"/>
</dbReference>
<proteinExistence type="predicted"/>
<reference evidence="2 3" key="1">
    <citation type="submission" date="2019-12" db="EMBL/GenBank/DDBJ databases">
        <authorList>
            <person name="Alioto T."/>
            <person name="Alioto T."/>
            <person name="Gomez Garrido J."/>
        </authorList>
    </citation>
    <scope>NUCLEOTIDE SEQUENCE [LARGE SCALE GENOMIC DNA]</scope>
</reference>
<organism evidence="2 3">
    <name type="scientific">Olea europaea subsp. europaea</name>
    <dbReference type="NCBI Taxonomy" id="158383"/>
    <lineage>
        <taxon>Eukaryota</taxon>
        <taxon>Viridiplantae</taxon>
        <taxon>Streptophyta</taxon>
        <taxon>Embryophyta</taxon>
        <taxon>Tracheophyta</taxon>
        <taxon>Spermatophyta</taxon>
        <taxon>Magnoliopsida</taxon>
        <taxon>eudicotyledons</taxon>
        <taxon>Gunneridae</taxon>
        <taxon>Pentapetalae</taxon>
        <taxon>asterids</taxon>
        <taxon>lamiids</taxon>
        <taxon>Lamiales</taxon>
        <taxon>Oleaceae</taxon>
        <taxon>Oleeae</taxon>
        <taxon>Olea</taxon>
    </lineage>
</organism>
<evidence type="ECO:0000256" key="1">
    <source>
        <dbReference type="SAM" id="SignalP"/>
    </source>
</evidence>
<dbReference type="EMBL" id="CACTIH010005661">
    <property type="protein sequence ID" value="CAA2999949.1"/>
    <property type="molecule type" value="Genomic_DNA"/>
</dbReference>
<gene>
    <name evidence="2" type="ORF">OLEA9_A043757</name>
</gene>
<dbReference type="Proteomes" id="UP000594638">
    <property type="component" value="Unassembled WGS sequence"/>
</dbReference>
<dbReference type="PANTHER" id="PTHR37389:SF16">
    <property type="entry name" value="GLYCINE-RICH CELL WALL STRUCTURAL PROTEIN"/>
    <property type="match status" value="1"/>
</dbReference>
<dbReference type="Gramene" id="OE9A043757T1">
    <property type="protein sequence ID" value="OE9A043757C1"/>
    <property type="gene ID" value="OE9A043757"/>
</dbReference>
<sequence length="115" mass="11904">MISKTFILFGLLFAGLFILSATAVDASQDDKKDVADNRDHYGGGWGGGGWGGWGGYGGGGGSRGGGWGGGRGGWGGRGPCKWGCCGYHPWAGFKCCYSPQEAIAYMKNDEATARP</sequence>
<dbReference type="Pfam" id="PF07172">
    <property type="entry name" value="GRP"/>
    <property type="match status" value="1"/>
</dbReference>
<comment type="caution">
    <text evidence="2">The sequence shown here is derived from an EMBL/GenBank/DDBJ whole genome shotgun (WGS) entry which is preliminary data.</text>
</comment>
<keyword evidence="3" id="KW-1185">Reference proteome</keyword>
<keyword evidence="1" id="KW-0732">Signal</keyword>